<feature type="compositionally biased region" description="Polar residues" evidence="1">
    <location>
        <begin position="48"/>
        <end position="64"/>
    </location>
</feature>
<evidence type="ECO:0000313" key="2">
    <source>
        <dbReference type="EMBL" id="MDF2259809.1"/>
    </source>
</evidence>
<feature type="region of interest" description="Disordered" evidence="1">
    <location>
        <begin position="161"/>
        <end position="218"/>
    </location>
</feature>
<sequence length="288" mass="29280">MTPRGVPGEGLTGNTPTPRMRRTGGAIAGVLSLTALAALTGCSGPGSTGSATDNSGISSRTDSASAAPPGKYRTLPEPCGAVSSGTLHQLLPNSQDYGGEAAVTFDTDRRVGCKWSGSVSGGNRYLHVDFERVVSYDPAVSDEDKAAQEYQQLAAAAHIPVETPAPSGTPGQSPGPSQSPTPGASANASPSQSPSTPPPSGSASASAAPDTAPRRVGGIGDEAFLNDALMTRDSGVHRDVTVVFRTANVLVTIEFSQWSSNASVMPQSLDLQLGAHGLAQELAKKIEE</sequence>
<organism evidence="2 3">
    <name type="scientific">Streptantibioticus ferralitis</name>
    <dbReference type="NCBI Taxonomy" id="236510"/>
    <lineage>
        <taxon>Bacteria</taxon>
        <taxon>Bacillati</taxon>
        <taxon>Actinomycetota</taxon>
        <taxon>Actinomycetes</taxon>
        <taxon>Kitasatosporales</taxon>
        <taxon>Streptomycetaceae</taxon>
        <taxon>Streptantibioticus</taxon>
    </lineage>
</organism>
<dbReference type="EMBL" id="JARHTQ010000026">
    <property type="protein sequence ID" value="MDF2259809.1"/>
    <property type="molecule type" value="Genomic_DNA"/>
</dbReference>
<feature type="region of interest" description="Disordered" evidence="1">
    <location>
        <begin position="42"/>
        <end position="72"/>
    </location>
</feature>
<name>A0ABT5Z7S1_9ACTN</name>
<proteinExistence type="predicted"/>
<gene>
    <name evidence="2" type="ORF">P2L57_30015</name>
</gene>
<feature type="compositionally biased region" description="Low complexity" evidence="1">
    <location>
        <begin position="164"/>
        <end position="194"/>
    </location>
</feature>
<dbReference type="Proteomes" id="UP001220022">
    <property type="component" value="Unassembled WGS sequence"/>
</dbReference>
<evidence type="ECO:0008006" key="4">
    <source>
        <dbReference type="Google" id="ProtNLM"/>
    </source>
</evidence>
<accession>A0ABT5Z7S1</accession>
<feature type="compositionally biased region" description="Low complexity" evidence="1">
    <location>
        <begin position="201"/>
        <end position="211"/>
    </location>
</feature>
<protein>
    <recommendedName>
        <fullName evidence="4">DUF3558 domain-containing protein</fullName>
    </recommendedName>
</protein>
<keyword evidence="3" id="KW-1185">Reference proteome</keyword>
<feature type="region of interest" description="Disordered" evidence="1">
    <location>
        <begin position="1"/>
        <end position="25"/>
    </location>
</feature>
<reference evidence="2 3" key="1">
    <citation type="submission" date="2023-03" db="EMBL/GenBank/DDBJ databases">
        <title>Draft genome sequence of type strain Streptomyces ferralitis JCM 14344.</title>
        <authorList>
            <person name="Klaysubun C."/>
            <person name="Duangmal K."/>
        </authorList>
    </citation>
    <scope>NUCLEOTIDE SEQUENCE [LARGE SCALE GENOMIC DNA]</scope>
    <source>
        <strain evidence="2 3">JCM 14344</strain>
    </source>
</reference>
<evidence type="ECO:0000313" key="3">
    <source>
        <dbReference type="Proteomes" id="UP001220022"/>
    </source>
</evidence>
<comment type="caution">
    <text evidence="2">The sequence shown here is derived from an EMBL/GenBank/DDBJ whole genome shotgun (WGS) entry which is preliminary data.</text>
</comment>
<dbReference type="RefSeq" id="WP_275819783.1">
    <property type="nucleotide sequence ID" value="NZ_BAAANM010000002.1"/>
</dbReference>
<evidence type="ECO:0000256" key="1">
    <source>
        <dbReference type="SAM" id="MobiDB-lite"/>
    </source>
</evidence>